<feature type="region of interest" description="Disordered" evidence="2">
    <location>
        <begin position="1"/>
        <end position="203"/>
    </location>
</feature>
<evidence type="ECO:0000313" key="4">
    <source>
        <dbReference type="EMBL" id="USP77353.1"/>
    </source>
</evidence>
<dbReference type="EMBL" id="CP089276">
    <property type="protein sequence ID" value="USP77353.1"/>
    <property type="molecule type" value="Genomic_DNA"/>
</dbReference>
<accession>A0A9Q8ZAS6</accession>
<feature type="compositionally biased region" description="Gly residues" evidence="2">
    <location>
        <begin position="164"/>
        <end position="185"/>
    </location>
</feature>
<dbReference type="GO" id="GO:0019905">
    <property type="term" value="F:syntaxin binding"/>
    <property type="evidence" value="ECO:0007669"/>
    <property type="project" value="TreeGrafter"/>
</dbReference>
<sequence length="424" mass="45299">MGLFGKKKDKGAEAEDSNRSALFGNRKGKESPAAQNPYAAPPANDPYAQPPPSYSSGGQDNSYRQEKTPAVTGPGQSYGQRPGGYGAQGGSYGAQSGYGNDRYGGGAPQRPGGYGGLGRTASDDTMTTDAGRNELFGNAAQRQQARPQQESGAYGQSGAYGDSQSGGYGGGAGAGGYGSAPGGYGTYEDRQLTAEEQEEEDINATKQEIKFIKQQDVSSTRNALRLAEQALETGRGTLATMAAQGERIHNTERNLDLASIQSDRASGQTKELARINASMFSVVPNPFTGNSKREKEMQRAMDQHARDRETREATNRAAWESAARVNQAQRGMQGAAAGAGGKKASLAQRSKYQMEPDSEDDEMENEIENNLDQLHIAAKSLNQLGRAMGTEADKQNEHITRITGKTDAVDDKIARNRLKLDRIH</sequence>
<dbReference type="Proteomes" id="UP001056012">
    <property type="component" value="Chromosome 3"/>
</dbReference>
<feature type="region of interest" description="Disordered" evidence="2">
    <location>
        <begin position="326"/>
        <end position="348"/>
    </location>
</feature>
<dbReference type="PROSITE" id="PS50192">
    <property type="entry name" value="T_SNARE"/>
    <property type="match status" value="1"/>
</dbReference>
<dbReference type="PANTHER" id="PTHR19305">
    <property type="entry name" value="SYNAPTOSOMAL ASSOCIATED PROTEIN"/>
    <property type="match status" value="1"/>
</dbReference>
<dbReference type="Gene3D" id="1.20.5.110">
    <property type="match status" value="2"/>
</dbReference>
<evidence type="ECO:0000256" key="2">
    <source>
        <dbReference type="SAM" id="MobiDB-lite"/>
    </source>
</evidence>
<dbReference type="GO" id="GO:0006906">
    <property type="term" value="P:vesicle fusion"/>
    <property type="evidence" value="ECO:0007669"/>
    <property type="project" value="TreeGrafter"/>
</dbReference>
<feature type="domain" description="T-SNARE coiled-coil homology" evidence="3">
    <location>
        <begin position="361"/>
        <end position="423"/>
    </location>
</feature>
<dbReference type="InterPro" id="IPR000727">
    <property type="entry name" value="T_SNARE_dom"/>
</dbReference>
<comment type="similarity">
    <text evidence="1">Belongs to the SNAP-25 family.</text>
</comment>
<organism evidence="4 5">
    <name type="scientific">Curvularia clavata</name>
    <dbReference type="NCBI Taxonomy" id="95742"/>
    <lineage>
        <taxon>Eukaryota</taxon>
        <taxon>Fungi</taxon>
        <taxon>Dikarya</taxon>
        <taxon>Ascomycota</taxon>
        <taxon>Pezizomycotina</taxon>
        <taxon>Dothideomycetes</taxon>
        <taxon>Pleosporomycetidae</taxon>
        <taxon>Pleosporales</taxon>
        <taxon>Pleosporineae</taxon>
        <taxon>Pleosporaceae</taxon>
        <taxon>Curvularia</taxon>
    </lineage>
</organism>
<feature type="compositionally biased region" description="Low complexity" evidence="2">
    <location>
        <begin position="327"/>
        <end position="348"/>
    </location>
</feature>
<feature type="compositionally biased region" description="Gly residues" evidence="2">
    <location>
        <begin position="81"/>
        <end position="92"/>
    </location>
</feature>
<dbReference type="AlphaFoldDB" id="A0A9Q8ZAS6"/>
<dbReference type="GO" id="GO:0005886">
    <property type="term" value="C:plasma membrane"/>
    <property type="evidence" value="ECO:0007669"/>
    <property type="project" value="TreeGrafter"/>
</dbReference>
<dbReference type="CDD" id="cd15857">
    <property type="entry name" value="SNARE_SEC9C"/>
    <property type="match status" value="1"/>
</dbReference>
<name>A0A9Q8ZAS6_CURCL</name>
<evidence type="ECO:0000313" key="5">
    <source>
        <dbReference type="Proteomes" id="UP001056012"/>
    </source>
</evidence>
<dbReference type="SUPFAM" id="SSF58038">
    <property type="entry name" value="SNARE fusion complex"/>
    <property type="match status" value="2"/>
</dbReference>
<dbReference type="OrthoDB" id="18679at2759"/>
<feature type="compositionally biased region" description="Low complexity" evidence="2">
    <location>
        <begin position="139"/>
        <end position="163"/>
    </location>
</feature>
<dbReference type="GO" id="GO:0005484">
    <property type="term" value="F:SNAP receptor activity"/>
    <property type="evidence" value="ECO:0007669"/>
    <property type="project" value="TreeGrafter"/>
</dbReference>
<evidence type="ECO:0000259" key="3">
    <source>
        <dbReference type="PROSITE" id="PS50192"/>
    </source>
</evidence>
<dbReference type="SMART" id="SM00397">
    <property type="entry name" value="t_SNARE"/>
    <property type="match status" value="2"/>
</dbReference>
<feature type="compositionally biased region" description="Gly residues" evidence="2">
    <location>
        <begin position="102"/>
        <end position="118"/>
    </location>
</feature>
<gene>
    <name evidence="4" type="ORF">yc1106_04627</name>
</gene>
<reference evidence="4" key="1">
    <citation type="submission" date="2021-12" db="EMBL/GenBank/DDBJ databases">
        <title>Curvularia clavata genome.</title>
        <authorList>
            <person name="Cao Y."/>
        </authorList>
    </citation>
    <scope>NUCLEOTIDE SEQUENCE</scope>
    <source>
        <strain evidence="4">Yc1106</strain>
    </source>
</reference>
<evidence type="ECO:0000256" key="1">
    <source>
        <dbReference type="ARBA" id="ARBA00009480"/>
    </source>
</evidence>
<protein>
    <recommendedName>
        <fullName evidence="3">t-SNARE coiled-coil homology domain-containing protein</fullName>
    </recommendedName>
</protein>
<dbReference type="GO" id="GO:0006887">
    <property type="term" value="P:exocytosis"/>
    <property type="evidence" value="ECO:0007669"/>
    <property type="project" value="TreeGrafter"/>
</dbReference>
<dbReference type="VEuPathDB" id="FungiDB:yc1106_04627"/>
<dbReference type="CDD" id="cd15886">
    <property type="entry name" value="SNARE_SEC9N"/>
    <property type="match status" value="1"/>
</dbReference>
<proteinExistence type="inferred from homology"/>
<dbReference type="PANTHER" id="PTHR19305:SF9">
    <property type="entry name" value="SYNAPTOSOMAL-ASSOCIATED PROTEIN 29"/>
    <property type="match status" value="1"/>
</dbReference>
<dbReference type="GO" id="GO:0031201">
    <property type="term" value="C:SNARE complex"/>
    <property type="evidence" value="ECO:0007669"/>
    <property type="project" value="TreeGrafter"/>
</dbReference>
<feature type="compositionally biased region" description="Pro residues" evidence="2">
    <location>
        <begin position="39"/>
        <end position="53"/>
    </location>
</feature>
<keyword evidence="5" id="KW-1185">Reference proteome</keyword>